<dbReference type="InterPro" id="IPR025788">
    <property type="entry name" value="Set2_fungi"/>
</dbReference>
<keyword evidence="13" id="KW-0539">Nucleus</keyword>
<dbReference type="Gene3D" id="2.170.270.10">
    <property type="entry name" value="SET domain"/>
    <property type="match status" value="1"/>
</dbReference>
<dbReference type="Gene3D" id="2.20.70.10">
    <property type="match status" value="1"/>
</dbReference>
<feature type="compositionally biased region" description="Basic and acidic residues" evidence="16">
    <location>
        <begin position="531"/>
        <end position="556"/>
    </location>
</feature>
<evidence type="ECO:0000256" key="7">
    <source>
        <dbReference type="ARBA" id="ARBA00022491"/>
    </source>
</evidence>
<gene>
    <name evidence="21" type="primary">SET2</name>
    <name evidence="21" type="ORF">SLS59_002433</name>
</gene>
<keyword evidence="12" id="KW-0804">Transcription</keyword>
<dbReference type="GO" id="GO:0032259">
    <property type="term" value="P:methylation"/>
    <property type="evidence" value="ECO:0007669"/>
    <property type="project" value="UniProtKB-KW"/>
</dbReference>
<feature type="domain" description="AWS" evidence="20">
    <location>
        <begin position="151"/>
        <end position="206"/>
    </location>
</feature>
<comment type="catalytic activity">
    <reaction evidence="15">
        <text>L-lysyl(36)-[histone H3] + 3 S-adenosyl-L-methionine = N(6),N(6),N(6)-trimethyl-L-lysyl(36)-[histone H3] + 3 S-adenosyl-L-homocysteine + 3 H(+)</text>
        <dbReference type="Rhea" id="RHEA:60324"/>
        <dbReference type="Rhea" id="RHEA-COMP:9785"/>
        <dbReference type="Rhea" id="RHEA-COMP:15536"/>
        <dbReference type="ChEBI" id="CHEBI:15378"/>
        <dbReference type="ChEBI" id="CHEBI:29969"/>
        <dbReference type="ChEBI" id="CHEBI:57856"/>
        <dbReference type="ChEBI" id="CHEBI:59789"/>
        <dbReference type="ChEBI" id="CHEBI:61961"/>
        <dbReference type="EC" id="2.1.1.359"/>
    </reaction>
</comment>
<evidence type="ECO:0000256" key="13">
    <source>
        <dbReference type="ARBA" id="ARBA00023242"/>
    </source>
</evidence>
<dbReference type="InterPro" id="IPR013257">
    <property type="entry name" value="SRI"/>
</dbReference>
<feature type="compositionally biased region" description="Polar residues" evidence="16">
    <location>
        <begin position="669"/>
        <end position="685"/>
    </location>
</feature>
<feature type="compositionally biased region" description="Basic and acidic residues" evidence="16">
    <location>
        <begin position="1"/>
        <end position="22"/>
    </location>
</feature>
<feature type="compositionally biased region" description="Polar residues" evidence="16">
    <location>
        <begin position="885"/>
        <end position="894"/>
    </location>
</feature>
<accession>A0ABR3RSQ8</accession>
<dbReference type="PROSITE" id="PS50868">
    <property type="entry name" value="POST_SET"/>
    <property type="match status" value="1"/>
</dbReference>
<feature type="compositionally biased region" description="Basic and acidic residues" evidence="16">
    <location>
        <begin position="781"/>
        <end position="794"/>
    </location>
</feature>
<dbReference type="InterPro" id="IPR044437">
    <property type="entry name" value="SETD2/Set2_SET"/>
</dbReference>
<evidence type="ECO:0000256" key="16">
    <source>
        <dbReference type="SAM" id="MobiDB-lite"/>
    </source>
</evidence>
<feature type="compositionally biased region" description="Basic and acidic residues" evidence="16">
    <location>
        <begin position="830"/>
        <end position="853"/>
    </location>
</feature>
<dbReference type="InterPro" id="IPR006560">
    <property type="entry name" value="AWS_dom"/>
</dbReference>
<evidence type="ECO:0000313" key="21">
    <source>
        <dbReference type="EMBL" id="KAL1607465.1"/>
    </source>
</evidence>
<dbReference type="InterPro" id="IPR001202">
    <property type="entry name" value="WW_dom"/>
</dbReference>
<dbReference type="InterPro" id="IPR003616">
    <property type="entry name" value="Post-SET_dom"/>
</dbReference>
<dbReference type="Gene3D" id="1.10.1740.100">
    <property type="entry name" value="Set2, Rpb1 interacting domain"/>
    <property type="match status" value="1"/>
</dbReference>
<dbReference type="PROSITE" id="PS51568">
    <property type="entry name" value="SAM_MT43_SET2_1"/>
    <property type="match status" value="1"/>
</dbReference>
<evidence type="ECO:0000256" key="9">
    <source>
        <dbReference type="ARBA" id="ARBA00022679"/>
    </source>
</evidence>
<dbReference type="Pfam" id="PF08711">
    <property type="entry name" value="Med26"/>
    <property type="match status" value="1"/>
</dbReference>
<keyword evidence="22" id="KW-1185">Reference proteome</keyword>
<protein>
    <recommendedName>
        <fullName evidence="5">Histone-lysine N-methyltransferase, H3 lysine-36 specific</fullName>
        <ecNumber evidence="4">2.1.1.359</ecNumber>
    </recommendedName>
    <alternativeName>
        <fullName evidence="14">SET domain-containing protein 2</fullName>
    </alternativeName>
</protein>
<dbReference type="SMART" id="SM00456">
    <property type="entry name" value="WW"/>
    <property type="match status" value="1"/>
</dbReference>
<dbReference type="SMART" id="SM00317">
    <property type="entry name" value="SET"/>
    <property type="match status" value="1"/>
</dbReference>
<dbReference type="PANTHER" id="PTHR22884">
    <property type="entry name" value="SET DOMAIN PROTEINS"/>
    <property type="match status" value="1"/>
</dbReference>
<feature type="region of interest" description="Disordered" evidence="16">
    <location>
        <begin position="629"/>
        <end position="653"/>
    </location>
</feature>
<dbReference type="PROSITE" id="PS51215">
    <property type="entry name" value="AWS"/>
    <property type="match status" value="1"/>
</dbReference>
<feature type="compositionally biased region" description="Polar residues" evidence="16">
    <location>
        <begin position="903"/>
        <end position="915"/>
    </location>
</feature>
<name>A0ABR3RSQ8_9PLEO</name>
<keyword evidence="9" id="KW-0808">Transferase</keyword>
<sequence>MSDSESEQKTGRLEPELRDMKLGEGAALGAGESDGTQVKAEDADAPTPSAIPQRLKSLRSKSNSPAPKHESGASSPADSTKEEVVGGDIVLKMEPEPGGRALKLSRSASQKVISRPPPLYLDLPDSTEEAKDTFVVLSECTYSNKYIGTTDPALECDCSEEWDAVVKRNLACGEDSDCINRATKMECVGDCSCGRKCQNQRFLRKQYANVTVIKTEKKGFGLRANKDLVPGDFIFEYIGEVIDERTFRRRMIQYDQEGIKHFYFMSLTKGEFVDATKKGNLGRFCNHSCNPNCFVDKWVVGDKLRMGIFAERKIKAGEELVFNYNVDRYGADPQPCYCGEPNCSGFIGGKTQSDNATKLSHATIEALGIDDGDGWDTAVHTKKPRKKKVSEDDEEYVNDLQPRSLEDDGVPKVMAALRQCTEKWIAVKLLGRIQQSDNDRVGHRIIRMHGYETLKKTLTTWVDDFNVVLQVLDILHKLPRITRNKIQDSKIEETIEKLKTCGDERVEDSADKLLTAWSKLEVAYRIPRMKRDPNASTPIRHENHFERRERGRERSRSRSKSPSTAMAPKGPANLNAPSGPRVINAPRGPANGFFQGPRPAPRSRPFNPLPPGWFQATSDNGSTYFYNSSGTTQWQRPTMPANQPPPPPPKAKTDTQLLQDIISSITANVTPTVASASTTPQPTADESQDRKHKSEKWRSLPQEKQERIYEATLSPHIMAVAAHYRKKLEKDDLKRLSKEVAKKLVRGDYKSGRVRDPAAKISAKHEKTVKNYVKDFMDKAVKKKEEREKARAARGDAALDDDGTTPSTPQAEMDGALQPATEASPNDSSWELKRKREDDADDSPRNIRSRTDEPPAPPPPPPPADDMPMEMDESNLTPMDDGSMGSFTEGTPSNGKLPLRASGQPSPMQLATPPTNGSGESKSNGSSNLRQV</sequence>
<feature type="compositionally biased region" description="Low complexity" evidence="16">
    <location>
        <begin position="916"/>
        <end position="932"/>
    </location>
</feature>
<dbReference type="InterPro" id="IPR035441">
    <property type="entry name" value="TFIIS/LEDGF_dom_sf"/>
</dbReference>
<dbReference type="EC" id="2.1.1.359" evidence="4"/>
<comment type="function">
    <text evidence="1">Histone methyltransferase that trimethylates histone H3 'Lys-36' forming H3K36me3. Involved in transcription elongation as well as in transcription repression.</text>
</comment>
<evidence type="ECO:0000256" key="3">
    <source>
        <dbReference type="ARBA" id="ARBA00004286"/>
    </source>
</evidence>
<dbReference type="InterPro" id="IPR017923">
    <property type="entry name" value="TFIIS_N"/>
</dbReference>
<dbReference type="SUPFAM" id="SSF51045">
    <property type="entry name" value="WW domain"/>
    <property type="match status" value="1"/>
</dbReference>
<feature type="domain" description="SET" evidence="18">
    <location>
        <begin position="208"/>
        <end position="325"/>
    </location>
</feature>
<dbReference type="Pfam" id="PF08236">
    <property type="entry name" value="SRI"/>
    <property type="match status" value="1"/>
</dbReference>
<dbReference type="SMART" id="SM00570">
    <property type="entry name" value="AWS"/>
    <property type="match status" value="1"/>
</dbReference>
<feature type="domain" description="WW" evidence="17">
    <location>
        <begin position="607"/>
        <end position="639"/>
    </location>
</feature>
<reference evidence="21 22" key="1">
    <citation type="submission" date="2024-02" db="EMBL/GenBank/DDBJ databases">
        <title>De novo assembly and annotation of 12 fungi associated with fruit tree decline syndrome in Ontario, Canada.</title>
        <authorList>
            <person name="Sulman M."/>
            <person name="Ellouze W."/>
            <person name="Ilyukhin E."/>
        </authorList>
    </citation>
    <scope>NUCLEOTIDE SEQUENCE [LARGE SCALE GENOMIC DNA]</scope>
    <source>
        <strain evidence="21 22">M97-236</strain>
    </source>
</reference>
<evidence type="ECO:0000259" key="17">
    <source>
        <dbReference type="PROSITE" id="PS50020"/>
    </source>
</evidence>
<dbReference type="CDD" id="cd00201">
    <property type="entry name" value="WW"/>
    <property type="match status" value="1"/>
</dbReference>
<evidence type="ECO:0000256" key="12">
    <source>
        <dbReference type="ARBA" id="ARBA00023163"/>
    </source>
</evidence>
<evidence type="ECO:0000256" key="5">
    <source>
        <dbReference type="ARBA" id="ARBA00018028"/>
    </source>
</evidence>
<comment type="caution">
    <text evidence="21">The sequence shown here is derived from an EMBL/GenBank/DDBJ whole genome shotgun (WGS) entry which is preliminary data.</text>
</comment>
<dbReference type="InterPro" id="IPR038190">
    <property type="entry name" value="SRI_sf"/>
</dbReference>
<feature type="region of interest" description="Disordered" evidence="16">
    <location>
        <begin position="1"/>
        <end position="83"/>
    </location>
</feature>
<evidence type="ECO:0000256" key="2">
    <source>
        <dbReference type="ARBA" id="ARBA00004123"/>
    </source>
</evidence>
<dbReference type="InterPro" id="IPR001214">
    <property type="entry name" value="SET_dom"/>
</dbReference>
<evidence type="ECO:0000256" key="15">
    <source>
        <dbReference type="ARBA" id="ARBA00047545"/>
    </source>
</evidence>
<dbReference type="Pfam" id="PF17907">
    <property type="entry name" value="AWS"/>
    <property type="match status" value="1"/>
</dbReference>
<dbReference type="InterPro" id="IPR046341">
    <property type="entry name" value="SET_dom_sf"/>
</dbReference>
<dbReference type="SUPFAM" id="SSF82199">
    <property type="entry name" value="SET domain"/>
    <property type="match status" value="1"/>
</dbReference>
<dbReference type="SMART" id="SM00508">
    <property type="entry name" value="PostSET"/>
    <property type="match status" value="1"/>
</dbReference>
<evidence type="ECO:0000256" key="8">
    <source>
        <dbReference type="ARBA" id="ARBA00022603"/>
    </source>
</evidence>
<evidence type="ECO:0000256" key="11">
    <source>
        <dbReference type="ARBA" id="ARBA00023015"/>
    </source>
</evidence>
<keyword evidence="10" id="KW-0949">S-adenosyl-L-methionine</keyword>
<dbReference type="InterPro" id="IPR036020">
    <property type="entry name" value="WW_dom_sf"/>
</dbReference>
<keyword evidence="11" id="KW-0805">Transcription regulation</keyword>
<dbReference type="Pfam" id="PF00856">
    <property type="entry name" value="SET"/>
    <property type="match status" value="1"/>
</dbReference>
<dbReference type="PROSITE" id="PS01159">
    <property type="entry name" value="WW_DOMAIN_1"/>
    <property type="match status" value="1"/>
</dbReference>
<dbReference type="GO" id="GO:0008168">
    <property type="term" value="F:methyltransferase activity"/>
    <property type="evidence" value="ECO:0007669"/>
    <property type="project" value="UniProtKB-KW"/>
</dbReference>
<feature type="compositionally biased region" description="Pro residues" evidence="16">
    <location>
        <begin position="854"/>
        <end position="865"/>
    </location>
</feature>
<evidence type="ECO:0000256" key="14">
    <source>
        <dbReference type="ARBA" id="ARBA00030091"/>
    </source>
</evidence>
<evidence type="ECO:0000313" key="22">
    <source>
        <dbReference type="Proteomes" id="UP001521222"/>
    </source>
</evidence>
<dbReference type="SUPFAM" id="SSF47676">
    <property type="entry name" value="Conserved domain common to transcription factors TFIIS, elongin A, CRSP70"/>
    <property type="match status" value="1"/>
</dbReference>
<dbReference type="Pfam" id="PF00397">
    <property type="entry name" value="WW"/>
    <property type="match status" value="1"/>
</dbReference>
<comment type="subcellular location">
    <subcellularLocation>
        <location evidence="3">Chromosome</location>
    </subcellularLocation>
    <subcellularLocation>
        <location evidence="2">Nucleus</location>
    </subcellularLocation>
</comment>
<feature type="region of interest" description="Disordered" evidence="16">
    <location>
        <begin position="669"/>
        <end position="703"/>
    </location>
</feature>
<feature type="region of interest" description="Disordered" evidence="16">
    <location>
        <begin position="781"/>
        <end position="932"/>
    </location>
</feature>
<proteinExistence type="predicted"/>
<dbReference type="PROSITE" id="PS50020">
    <property type="entry name" value="WW_DOMAIN_2"/>
    <property type="match status" value="1"/>
</dbReference>
<dbReference type="PROSITE" id="PS50280">
    <property type="entry name" value="SET"/>
    <property type="match status" value="1"/>
</dbReference>
<evidence type="ECO:0000256" key="4">
    <source>
        <dbReference type="ARBA" id="ARBA00012178"/>
    </source>
</evidence>
<evidence type="ECO:0000259" key="20">
    <source>
        <dbReference type="PROSITE" id="PS51215"/>
    </source>
</evidence>
<keyword evidence="7" id="KW-0678">Repressor</keyword>
<feature type="domain" description="Post-SET" evidence="19">
    <location>
        <begin position="332"/>
        <end position="348"/>
    </location>
</feature>
<dbReference type="EMBL" id="JAKIXB020000006">
    <property type="protein sequence ID" value="KAL1607465.1"/>
    <property type="molecule type" value="Genomic_DNA"/>
</dbReference>
<feature type="region of interest" description="Disordered" evidence="16">
    <location>
        <begin position="531"/>
        <end position="606"/>
    </location>
</feature>
<organism evidence="21 22">
    <name type="scientific">Nothophoma quercina</name>
    <dbReference type="NCBI Taxonomy" id="749835"/>
    <lineage>
        <taxon>Eukaryota</taxon>
        <taxon>Fungi</taxon>
        <taxon>Dikarya</taxon>
        <taxon>Ascomycota</taxon>
        <taxon>Pezizomycotina</taxon>
        <taxon>Dothideomycetes</taxon>
        <taxon>Pleosporomycetidae</taxon>
        <taxon>Pleosporales</taxon>
        <taxon>Pleosporineae</taxon>
        <taxon>Didymellaceae</taxon>
        <taxon>Nothophoma</taxon>
    </lineage>
</organism>
<dbReference type="InterPro" id="IPR050777">
    <property type="entry name" value="SET2_Histone-Lys_MeTrsfase"/>
</dbReference>
<evidence type="ECO:0000256" key="1">
    <source>
        <dbReference type="ARBA" id="ARBA00003901"/>
    </source>
</evidence>
<evidence type="ECO:0000259" key="19">
    <source>
        <dbReference type="PROSITE" id="PS50868"/>
    </source>
</evidence>
<dbReference type="CDD" id="cd19172">
    <property type="entry name" value="SET_SETD2"/>
    <property type="match status" value="1"/>
</dbReference>
<evidence type="ECO:0000256" key="10">
    <source>
        <dbReference type="ARBA" id="ARBA00022691"/>
    </source>
</evidence>
<keyword evidence="8 21" id="KW-0489">Methyltransferase</keyword>
<evidence type="ECO:0000256" key="6">
    <source>
        <dbReference type="ARBA" id="ARBA00022454"/>
    </source>
</evidence>
<keyword evidence="6" id="KW-0158">Chromosome</keyword>
<evidence type="ECO:0000259" key="18">
    <source>
        <dbReference type="PROSITE" id="PS50280"/>
    </source>
</evidence>
<dbReference type="Proteomes" id="UP001521222">
    <property type="component" value="Unassembled WGS sequence"/>
</dbReference>